<dbReference type="Proteomes" id="UP000750197">
    <property type="component" value="Unassembled WGS sequence"/>
</dbReference>
<accession>A0A8J7YQP1</accession>
<evidence type="ECO:0000313" key="1">
    <source>
        <dbReference type="EMBL" id="MBX8645125.1"/>
    </source>
</evidence>
<organism evidence="1 2">
    <name type="scientific">Candidatus Sysuiplasma superficiale</name>
    <dbReference type="NCBI Taxonomy" id="2823368"/>
    <lineage>
        <taxon>Archaea</taxon>
        <taxon>Methanobacteriati</taxon>
        <taxon>Thermoplasmatota</taxon>
        <taxon>Thermoplasmata</taxon>
        <taxon>Candidatus Sysuiplasmatales</taxon>
        <taxon>Candidatus Sysuiplasmataceae</taxon>
        <taxon>Candidatus Sysuiplasma</taxon>
    </lineage>
</organism>
<dbReference type="CDD" id="cd00688">
    <property type="entry name" value="ISOPREN_C2_like"/>
    <property type="match status" value="1"/>
</dbReference>
<reference evidence="1" key="1">
    <citation type="submission" date="2021-05" db="EMBL/GenBank/DDBJ databases">
        <title>Genomic insights into ecological role and evolution of a novel Thermoplasmata order Candidatus Sysuiplasmatales.</title>
        <authorList>
            <person name="Yuan Y."/>
        </authorList>
    </citation>
    <scope>NUCLEOTIDE SEQUENCE</scope>
    <source>
        <strain evidence="1">TUT19-bin139</strain>
    </source>
</reference>
<gene>
    <name evidence="1" type="ORF">KIY12_10490</name>
</gene>
<evidence type="ECO:0000313" key="2">
    <source>
        <dbReference type="Proteomes" id="UP000750197"/>
    </source>
</evidence>
<dbReference type="InterPro" id="IPR008930">
    <property type="entry name" value="Terpenoid_cyclase/PrenylTrfase"/>
</dbReference>
<name>A0A8J7YQP1_9ARCH</name>
<sequence length="331" mass="37855">MPRRLILTSHARNEDRILEWLLEPSQPAVRYRALIDLLDCKPSGTEARSALKEIAERGWAKDILSCQSSEGIWESHSDLYYPKYTATIWRLIVLADLGLTAGNPSVKASCELFLNGWSRSDGGFDSPGSTRSELCVAGNLARTLILCGYADDARVRSAIRWLTENQMEDGGWHCWPHRAFGRGTLDCWEGLSAFAALPRSKWTASIKRSVERGAEFYLRHELFRQGKEYLPWLRFHYPVHYYYDILIGLDLMTRLGYSDDRRLEPALAILRSKRRKEGYWLMDSVHPDLGRGAGYRMKKSVVRPFVLEEAGAPSKLITLSALRILKHCENY</sequence>
<protein>
    <submittedName>
        <fullName evidence="1">Terpene cyclase/mutase family protein</fullName>
    </submittedName>
</protein>
<dbReference type="SUPFAM" id="SSF48239">
    <property type="entry name" value="Terpenoid cyclases/Protein prenyltransferases"/>
    <property type="match status" value="1"/>
</dbReference>
<dbReference type="AlphaFoldDB" id="A0A8J7YQP1"/>
<proteinExistence type="predicted"/>
<comment type="caution">
    <text evidence="1">The sequence shown here is derived from an EMBL/GenBank/DDBJ whole genome shotgun (WGS) entry which is preliminary data.</text>
</comment>
<dbReference type="EMBL" id="JAHEAC010000181">
    <property type="protein sequence ID" value="MBX8645125.1"/>
    <property type="molecule type" value="Genomic_DNA"/>
</dbReference>
<dbReference type="Gene3D" id="1.50.10.20">
    <property type="match status" value="1"/>
</dbReference>